<reference evidence="1" key="2">
    <citation type="journal article" date="2022" name="Microbiol. Resour. Announc.">
        <title>Metagenome Sequencing to Explore Phylogenomics of Terrestrial Cyanobacteria.</title>
        <authorList>
            <person name="Ward R.D."/>
            <person name="Stajich J.E."/>
            <person name="Johansen J.R."/>
            <person name="Huntemann M."/>
            <person name="Clum A."/>
            <person name="Foster B."/>
            <person name="Foster B."/>
            <person name="Roux S."/>
            <person name="Palaniappan K."/>
            <person name="Varghese N."/>
            <person name="Mukherjee S."/>
            <person name="Reddy T.B.K."/>
            <person name="Daum C."/>
            <person name="Copeland A."/>
            <person name="Chen I.A."/>
            <person name="Ivanova N.N."/>
            <person name="Kyrpides N.C."/>
            <person name="Shapiro N."/>
            <person name="Eloe-Fadrosh E.A."/>
            <person name="Pietrasiak N."/>
        </authorList>
    </citation>
    <scope>NUCLEOTIDE SEQUENCE</scope>
    <source>
        <strain evidence="1">GSE-NOS-MK-12-04C</strain>
    </source>
</reference>
<proteinExistence type="predicted"/>
<sequence>MPGRPAARFGDITAHGSPLSIGPGSMNVIIGKKPAWRGISAAQAAMLAQTFTKGMEDIGKAQVKVTAASGTPAAPAAVANLAKTVAETVGNMASLMASFAADIHTCPIVKVAIPDGVGVVIDGSQTVLINGLAACRMGDTIQETTSVNKIAAGEFTVIIGG</sequence>
<dbReference type="EMBL" id="JAHHGZ010000043">
    <property type="protein sequence ID" value="MBW4671313.1"/>
    <property type="molecule type" value="Genomic_DNA"/>
</dbReference>
<comment type="caution">
    <text evidence="1">The sequence shown here is derived from an EMBL/GenBank/DDBJ whole genome shotgun (WGS) entry which is preliminary data.</text>
</comment>
<protein>
    <submittedName>
        <fullName evidence="1">PAAR domain-containing protein</fullName>
    </submittedName>
</protein>
<evidence type="ECO:0000313" key="2">
    <source>
        <dbReference type="Proteomes" id="UP000729701"/>
    </source>
</evidence>
<dbReference type="InterPro" id="IPR008727">
    <property type="entry name" value="PAAR_motif"/>
</dbReference>
<name>A0A951QSN9_9CYAN</name>
<gene>
    <name evidence="1" type="ORF">KME60_28800</name>
</gene>
<organism evidence="1 2">
    <name type="scientific">Cyanomargarita calcarea GSE-NOS-MK-12-04C</name>
    <dbReference type="NCBI Taxonomy" id="2839659"/>
    <lineage>
        <taxon>Bacteria</taxon>
        <taxon>Bacillati</taxon>
        <taxon>Cyanobacteriota</taxon>
        <taxon>Cyanophyceae</taxon>
        <taxon>Nostocales</taxon>
        <taxon>Cyanomargaritaceae</taxon>
        <taxon>Cyanomargarita</taxon>
    </lineage>
</organism>
<reference evidence="1" key="1">
    <citation type="submission" date="2021-05" db="EMBL/GenBank/DDBJ databases">
        <authorList>
            <person name="Pietrasiak N."/>
            <person name="Ward R."/>
            <person name="Stajich J.E."/>
            <person name="Kurbessoian T."/>
        </authorList>
    </citation>
    <scope>NUCLEOTIDE SEQUENCE</scope>
    <source>
        <strain evidence="1">GSE-NOS-MK-12-04C</strain>
    </source>
</reference>
<accession>A0A951QSN9</accession>
<dbReference type="Pfam" id="PF05488">
    <property type="entry name" value="PAAR_motif"/>
    <property type="match status" value="1"/>
</dbReference>
<dbReference type="Proteomes" id="UP000729701">
    <property type="component" value="Unassembled WGS sequence"/>
</dbReference>
<evidence type="ECO:0000313" key="1">
    <source>
        <dbReference type="EMBL" id="MBW4671313.1"/>
    </source>
</evidence>
<dbReference type="Gene3D" id="2.60.200.60">
    <property type="match status" value="1"/>
</dbReference>
<dbReference type="AlphaFoldDB" id="A0A951QSN9"/>